<dbReference type="InterPro" id="IPR023577">
    <property type="entry name" value="CYTH_domain"/>
</dbReference>
<evidence type="ECO:0000313" key="3">
    <source>
        <dbReference type="Proteomes" id="UP000184295"/>
    </source>
</evidence>
<reference evidence="3" key="1">
    <citation type="submission" date="2016-11" db="EMBL/GenBank/DDBJ databases">
        <authorList>
            <person name="Varghese N."/>
            <person name="Submissions S."/>
        </authorList>
    </citation>
    <scope>NUCLEOTIDE SEQUENCE [LARGE SCALE GENOMIC DNA]</scope>
    <source>
        <strain evidence="3">DSM 19514</strain>
    </source>
</reference>
<evidence type="ECO:0000259" key="1">
    <source>
        <dbReference type="SMART" id="SM01118"/>
    </source>
</evidence>
<proteinExistence type="predicted"/>
<evidence type="ECO:0000313" key="2">
    <source>
        <dbReference type="EMBL" id="SHE31260.1"/>
    </source>
</evidence>
<accession>A0A1M4SGD2</accession>
<dbReference type="AlphaFoldDB" id="A0A1M4SGD2"/>
<dbReference type="EMBL" id="FQUL01000002">
    <property type="protein sequence ID" value="SHE31260.1"/>
    <property type="molecule type" value="Genomic_DNA"/>
</dbReference>
<dbReference type="SUPFAM" id="SSF55154">
    <property type="entry name" value="CYTH-like phosphatases"/>
    <property type="match status" value="1"/>
</dbReference>
<dbReference type="STRING" id="1121881.SAMN02745225_00269"/>
<organism evidence="2 3">
    <name type="scientific">Ferrithrix thermotolerans DSM 19514</name>
    <dbReference type="NCBI Taxonomy" id="1121881"/>
    <lineage>
        <taxon>Bacteria</taxon>
        <taxon>Bacillati</taxon>
        <taxon>Actinomycetota</taxon>
        <taxon>Acidimicrobiia</taxon>
        <taxon>Acidimicrobiales</taxon>
        <taxon>Acidimicrobiaceae</taxon>
        <taxon>Ferrithrix</taxon>
    </lineage>
</organism>
<gene>
    <name evidence="2" type="ORF">SAMN02745225_00269</name>
</gene>
<keyword evidence="3" id="KW-1185">Reference proteome</keyword>
<dbReference type="SMART" id="SM01118">
    <property type="entry name" value="CYTH"/>
    <property type="match status" value="1"/>
</dbReference>
<feature type="domain" description="CYTH" evidence="1">
    <location>
        <begin position="1"/>
        <end position="205"/>
    </location>
</feature>
<dbReference type="Gene3D" id="2.40.320.10">
    <property type="entry name" value="Hypothetical Protein Pfu-838710-001"/>
    <property type="match status" value="1"/>
</dbReference>
<name>A0A1M4SGD2_9ACTN</name>
<protein>
    <recommendedName>
        <fullName evidence="1">CYTH domain-containing protein</fullName>
    </recommendedName>
</protein>
<dbReference type="RefSeq" id="WP_072787977.1">
    <property type="nucleotide sequence ID" value="NZ_FQUL01000002.1"/>
</dbReference>
<sequence length="378" mass="42761">MLEREYKLEFEGRHLKDDVDVATLAETVGVEVSRQGSKELVSLYFDTADYRLLRLGIGLRFRYYAPERNESSLGKGVWGVKTVPVSRSTLAVVRHEFEVEGVAAHPPSEFFEPITAVVPSVEELKKIAEIHNLRQWSRLFEDGREIVEVDKDRVEVMYPRQRSYLEVELECLTPKAASLCEKMASQLTAMGGKISARSKLEGALSLGAETPQVPNSLEDFATRSELKVALRFELWLHRNLESPVRQYLEQLLLASALGMIDCQAIRTDLYWVALGYLVLGRDSKEFSDSIKTIKGWILDTLLIGDSFHQVDNVSSLILSHGRDLPIDMESYWVYELTPLEYIRQLSDKFASGLHVKPLEIASELQLGAVAALKEYLLP</sequence>
<dbReference type="Proteomes" id="UP000184295">
    <property type="component" value="Unassembled WGS sequence"/>
</dbReference>
<dbReference type="InterPro" id="IPR033469">
    <property type="entry name" value="CYTH-like_dom_sf"/>
</dbReference>